<dbReference type="Pfam" id="PF00465">
    <property type="entry name" value="Fe-ADH"/>
    <property type="match status" value="1"/>
</dbReference>
<evidence type="ECO:0000256" key="1">
    <source>
        <dbReference type="ARBA" id="ARBA00007358"/>
    </source>
</evidence>
<dbReference type="InterPro" id="IPR001670">
    <property type="entry name" value="ADH_Fe/GldA"/>
</dbReference>
<protein>
    <submittedName>
        <fullName evidence="6">Iron-containing alcohol dehydrogenase</fullName>
    </submittedName>
</protein>
<evidence type="ECO:0000313" key="6">
    <source>
        <dbReference type="EMBL" id="HDS10707.1"/>
    </source>
</evidence>
<reference evidence="6" key="1">
    <citation type="journal article" date="2020" name="mSystems">
        <title>Genome- and Community-Level Interaction Insights into Carbon Utilization and Element Cycling Functions of Hydrothermarchaeota in Hydrothermal Sediment.</title>
        <authorList>
            <person name="Zhou Z."/>
            <person name="Liu Y."/>
            <person name="Xu W."/>
            <person name="Pan J."/>
            <person name="Luo Z.H."/>
            <person name="Li M."/>
        </authorList>
    </citation>
    <scope>NUCLEOTIDE SEQUENCE [LARGE SCALE GENOMIC DNA]</scope>
    <source>
        <strain evidence="6">SpSt-123</strain>
    </source>
</reference>
<dbReference type="Pfam" id="PF25137">
    <property type="entry name" value="ADH_Fe_C"/>
    <property type="match status" value="1"/>
</dbReference>
<dbReference type="EMBL" id="DSDY01000118">
    <property type="protein sequence ID" value="HDS10707.1"/>
    <property type="molecule type" value="Genomic_DNA"/>
</dbReference>
<keyword evidence="2" id="KW-0560">Oxidoreductase</keyword>
<evidence type="ECO:0000259" key="4">
    <source>
        <dbReference type="Pfam" id="PF00465"/>
    </source>
</evidence>
<evidence type="ECO:0000259" key="5">
    <source>
        <dbReference type="Pfam" id="PF25137"/>
    </source>
</evidence>
<dbReference type="InterPro" id="IPR056798">
    <property type="entry name" value="ADH_Fe_C"/>
</dbReference>
<comment type="similarity">
    <text evidence="1">Belongs to the iron-containing alcohol dehydrogenase family.</text>
</comment>
<evidence type="ECO:0000256" key="3">
    <source>
        <dbReference type="ARBA" id="ARBA00023027"/>
    </source>
</evidence>
<gene>
    <name evidence="6" type="ORF">ENO04_03715</name>
</gene>
<dbReference type="InterPro" id="IPR039697">
    <property type="entry name" value="Alcohol_dehydrogenase_Fe"/>
</dbReference>
<dbReference type="Gene3D" id="1.20.1090.10">
    <property type="entry name" value="Dehydroquinate synthase-like - alpha domain"/>
    <property type="match status" value="1"/>
</dbReference>
<name>A0A7C1HWY4_9CREN</name>
<dbReference type="AlphaFoldDB" id="A0A7C1HWY4"/>
<evidence type="ECO:0000256" key="2">
    <source>
        <dbReference type="ARBA" id="ARBA00023002"/>
    </source>
</evidence>
<keyword evidence="3" id="KW-0520">NAD</keyword>
<accession>A0A7C1HWY4</accession>
<dbReference type="SUPFAM" id="SSF56796">
    <property type="entry name" value="Dehydroquinate synthase-like"/>
    <property type="match status" value="1"/>
</dbReference>
<feature type="domain" description="Fe-containing alcohol dehydrogenase-like C-terminal" evidence="5">
    <location>
        <begin position="191"/>
        <end position="359"/>
    </location>
</feature>
<proteinExistence type="inferred from homology"/>
<sequence>MEELDYTKVFTIRTNETTLYFGLKSVNKMQRYIAGYSKIGVIASRTASRKSGALGDVLKLLGDKDVYVVDGPSPNPTIHEIEEMVDKLRGRGVEALIAIGGGSVIDSSKIVDVALASNVEPRRVVTEELEGLRHIPLFAVNLTHGTGSEVDPYAVVNLPEEKLKIGLSVIYPVASFDDPRYTLTMPHRQIICTSIDALYHSLEAVTTKATSPYTLTVSEEAARLIFKYLPLAVKEPGEVKHRYWLLYASVLGGIAIDYSGVNIIHALEHGLSAVNRNLEHGCGLGIIGPELIKRLYRETPANLYRLLKHLSPELKPSVESAEKAGEVLREFQTSVGLKENLGSYGFDAKSVKEAVESGWAIVDTREEFYKPVVTKEEAEKIFLGLL</sequence>
<comment type="caution">
    <text evidence="6">The sequence shown here is derived from an EMBL/GenBank/DDBJ whole genome shotgun (WGS) entry which is preliminary data.</text>
</comment>
<dbReference type="GO" id="GO:0046872">
    <property type="term" value="F:metal ion binding"/>
    <property type="evidence" value="ECO:0007669"/>
    <property type="project" value="InterPro"/>
</dbReference>
<dbReference type="Gene3D" id="3.40.50.1970">
    <property type="match status" value="1"/>
</dbReference>
<dbReference type="GO" id="GO:0004022">
    <property type="term" value="F:alcohol dehydrogenase (NAD+) activity"/>
    <property type="evidence" value="ECO:0007669"/>
    <property type="project" value="TreeGrafter"/>
</dbReference>
<organism evidence="6">
    <name type="scientific">Fervidicoccus fontis</name>
    <dbReference type="NCBI Taxonomy" id="683846"/>
    <lineage>
        <taxon>Archaea</taxon>
        <taxon>Thermoproteota</taxon>
        <taxon>Thermoprotei</taxon>
        <taxon>Fervidicoccales</taxon>
        <taxon>Fervidicoccaceae</taxon>
        <taxon>Fervidicoccus</taxon>
    </lineage>
</organism>
<dbReference type="PANTHER" id="PTHR11496">
    <property type="entry name" value="ALCOHOL DEHYDROGENASE"/>
    <property type="match status" value="1"/>
</dbReference>
<dbReference type="InterPro" id="IPR018211">
    <property type="entry name" value="ADH_Fe_CS"/>
</dbReference>
<dbReference type="PANTHER" id="PTHR11496:SF102">
    <property type="entry name" value="ALCOHOL DEHYDROGENASE 4"/>
    <property type="match status" value="1"/>
</dbReference>
<dbReference type="PROSITE" id="PS00913">
    <property type="entry name" value="ADH_IRON_1"/>
    <property type="match status" value="1"/>
</dbReference>
<feature type="domain" description="Alcohol dehydrogenase iron-type/glycerol dehydrogenase GldA" evidence="4">
    <location>
        <begin position="17"/>
        <end position="179"/>
    </location>
</feature>